<feature type="domain" description="Reverse transcriptase Ty1/copia-type" evidence="1">
    <location>
        <begin position="50"/>
        <end position="153"/>
    </location>
</feature>
<dbReference type="Proteomes" id="UP001140091">
    <property type="component" value="Unassembled WGS sequence"/>
</dbReference>
<organism evidence="2 3">
    <name type="scientific">Candolleomyces eurysporus</name>
    <dbReference type="NCBI Taxonomy" id="2828524"/>
    <lineage>
        <taxon>Eukaryota</taxon>
        <taxon>Fungi</taxon>
        <taxon>Dikarya</taxon>
        <taxon>Basidiomycota</taxon>
        <taxon>Agaricomycotina</taxon>
        <taxon>Agaricomycetes</taxon>
        <taxon>Agaricomycetidae</taxon>
        <taxon>Agaricales</taxon>
        <taxon>Agaricineae</taxon>
        <taxon>Psathyrellaceae</taxon>
        <taxon>Candolleomyces</taxon>
    </lineage>
</organism>
<dbReference type="AlphaFoldDB" id="A0A9W8J660"/>
<dbReference type="Pfam" id="PF07727">
    <property type="entry name" value="RVT_2"/>
    <property type="match status" value="1"/>
</dbReference>
<dbReference type="OrthoDB" id="3344688at2759"/>
<feature type="non-terminal residue" evidence="2">
    <location>
        <position position="154"/>
    </location>
</feature>
<name>A0A9W8J660_9AGAR</name>
<sequence>MGSAIKQGDAKNVYLNGVLPPNEIIYMHLHPIFYKLNHSLIPHCNHTKANSKTLILQLWCPLYGTKQGGNKWYEELCFVLKKLGLTKSNANHALFYCFKSPSEYCLLGVATDDFTYVADSTRTVKKLKTKMGEHMELVEMGELSWILGVDICRD</sequence>
<evidence type="ECO:0000313" key="3">
    <source>
        <dbReference type="Proteomes" id="UP001140091"/>
    </source>
</evidence>
<dbReference type="EMBL" id="JANBPK010000890">
    <property type="protein sequence ID" value="KAJ2929176.1"/>
    <property type="molecule type" value="Genomic_DNA"/>
</dbReference>
<accession>A0A9W8J660</accession>
<comment type="caution">
    <text evidence="2">The sequence shown here is derived from an EMBL/GenBank/DDBJ whole genome shotgun (WGS) entry which is preliminary data.</text>
</comment>
<proteinExistence type="predicted"/>
<evidence type="ECO:0000259" key="1">
    <source>
        <dbReference type="Pfam" id="PF07727"/>
    </source>
</evidence>
<protein>
    <recommendedName>
        <fullName evidence="1">Reverse transcriptase Ty1/copia-type domain-containing protein</fullName>
    </recommendedName>
</protein>
<dbReference type="InterPro" id="IPR013103">
    <property type="entry name" value="RVT_2"/>
</dbReference>
<gene>
    <name evidence="2" type="ORF">H1R20_g7915</name>
</gene>
<evidence type="ECO:0000313" key="2">
    <source>
        <dbReference type="EMBL" id="KAJ2929176.1"/>
    </source>
</evidence>
<reference evidence="2" key="1">
    <citation type="submission" date="2022-06" db="EMBL/GenBank/DDBJ databases">
        <title>Genome Sequence of Candolleomyces eurysporus.</title>
        <authorList>
            <person name="Buettner E."/>
        </authorList>
    </citation>
    <scope>NUCLEOTIDE SEQUENCE</scope>
    <source>
        <strain evidence="2">VTCC 930004</strain>
    </source>
</reference>
<keyword evidence="3" id="KW-1185">Reference proteome</keyword>